<keyword evidence="3" id="KW-0548">Nucleotidyltransferase</keyword>
<dbReference type="Proteomes" id="UP000615446">
    <property type="component" value="Unassembled WGS sequence"/>
</dbReference>
<name>A0A8H3QI62_9GLOM</name>
<reference evidence="3" key="1">
    <citation type="submission" date="2019-10" db="EMBL/GenBank/DDBJ databases">
        <title>Conservation and host-specific expression of non-tandemly repeated heterogenous ribosome RNA gene in arbuscular mycorrhizal fungi.</title>
        <authorList>
            <person name="Maeda T."/>
            <person name="Kobayashi Y."/>
            <person name="Nakagawa T."/>
            <person name="Ezawa T."/>
            <person name="Yamaguchi K."/>
            <person name="Bino T."/>
            <person name="Nishimoto Y."/>
            <person name="Shigenobu S."/>
            <person name="Kawaguchi M."/>
        </authorList>
    </citation>
    <scope>NUCLEOTIDE SEQUENCE</scope>
    <source>
        <strain evidence="3">HR1</strain>
    </source>
</reference>
<keyword evidence="3" id="KW-0808">Transferase</keyword>
<dbReference type="InterPro" id="IPR036691">
    <property type="entry name" value="Endo/exonu/phosph_ase_sf"/>
</dbReference>
<comment type="caution">
    <text evidence="3">The sequence shown here is derived from an EMBL/GenBank/DDBJ whole genome shotgun (WGS) entry which is preliminary data.</text>
</comment>
<gene>
    <name evidence="3" type="ORF">RCL2_000724100</name>
</gene>
<dbReference type="Pfam" id="PF03372">
    <property type="entry name" value="Exo_endo_phos"/>
    <property type="match status" value="1"/>
</dbReference>
<evidence type="ECO:0000256" key="1">
    <source>
        <dbReference type="SAM" id="Coils"/>
    </source>
</evidence>
<dbReference type="InterPro" id="IPR005135">
    <property type="entry name" value="Endo/exonuclease/phosphatase"/>
</dbReference>
<dbReference type="GO" id="GO:0003964">
    <property type="term" value="F:RNA-directed DNA polymerase activity"/>
    <property type="evidence" value="ECO:0007669"/>
    <property type="project" value="UniProtKB-KW"/>
</dbReference>
<dbReference type="InterPro" id="IPR043502">
    <property type="entry name" value="DNA/RNA_pol_sf"/>
</dbReference>
<dbReference type="SUPFAM" id="SSF56219">
    <property type="entry name" value="DNase I-like"/>
    <property type="match status" value="1"/>
</dbReference>
<dbReference type="SUPFAM" id="SSF56672">
    <property type="entry name" value="DNA/RNA polymerases"/>
    <property type="match status" value="1"/>
</dbReference>
<evidence type="ECO:0000313" key="3">
    <source>
        <dbReference type="EMBL" id="GES79942.1"/>
    </source>
</evidence>
<dbReference type="InterPro" id="IPR000477">
    <property type="entry name" value="RT_dom"/>
</dbReference>
<dbReference type="PANTHER" id="PTHR19446">
    <property type="entry name" value="REVERSE TRANSCRIPTASES"/>
    <property type="match status" value="1"/>
</dbReference>
<dbReference type="Gene3D" id="3.60.10.10">
    <property type="entry name" value="Endonuclease/exonuclease/phosphatase"/>
    <property type="match status" value="1"/>
</dbReference>
<dbReference type="Pfam" id="PF00078">
    <property type="entry name" value="RVT_1"/>
    <property type="match status" value="1"/>
</dbReference>
<accession>A0A8H3QI62</accession>
<protein>
    <submittedName>
        <fullName evidence="3">RNA-directed DNA polymerase from mobile element jockey-like</fullName>
    </submittedName>
</protein>
<feature type="domain" description="Reverse transcriptase" evidence="2">
    <location>
        <begin position="894"/>
        <end position="1153"/>
    </location>
</feature>
<keyword evidence="1" id="KW-0175">Coiled coil</keyword>
<evidence type="ECO:0000259" key="2">
    <source>
        <dbReference type="PROSITE" id="PS50878"/>
    </source>
</evidence>
<proteinExistence type="predicted"/>
<keyword evidence="3" id="KW-0695">RNA-directed DNA polymerase</keyword>
<sequence length="1783" mass="206307">MPPQEIRSNHNIFIVAQDYKGDSCTICGNPQHTYDNCNNKHRLDPNGSRKIYSPKYLKKDRTKLENNQDINNKYRHIISPKRKTIPIPSVSTFMNHNGKRPIVPTISNNRSDTHANARIAKQQPSIQPQLNTRHEKQLIKANKRILKLENALNNLSSKYDMLEQQFKMINTQHNTTHLHKTPFEYIARRQYSDDLLHFNNLSRNQVNTPEMEIDYSQPQQEETETHYGTTSQLDSELGYVPANPTSDADTDNHTIDNVVHPSELSTDNNCSSQFDFSPTRKCFPLTTNINFENRPISNLNDLLTLNVINELNLNSIPSYNPIHNQYFIDYVRIGTINIQNGFNTKKDDINLFFKQENFDILGLIELGLVTSDKFPRKEYFDNHVLIYDTSDTNDRNSGVALIISKPFYKHIAKIKSYKGRLICIDLFFKNHPVKIINTYIHANNTKTQSIKDLTEQLFQLILEANTNNYNLIVMGDFNVNPQQFIKTNQKTQNAPSWKQDILRKLKRFNLAHSVKYFQNRYLPTRTPQTSNDTPTVRSCIDHIYISQKLLDATFNSNTLQINNTFFSTDHKCVYILVDQQFFRSRKNLKASTQETYRPNNHRRKTYNYNSMNKDKWSHYTTESKKQLDKLSTPYTKDNTRLPMLTDLPFINKKWNKIQHCNPDMDPTAQWSMYWSSWPLHRRSLLESNKLFHNILFDQKLPSSINQFNFSSTKKIIRKALLSAKTLYKEEKDIHTLNNINNYVIQRNDNLQNNQRCMINSILDRKPRTIVLDHLLYTDDSTNSRILTHDKKTIEDECIKHFQLLNGSQSDINHVPIFQSIQDLLIEFQELYSPIPSVNPSLYNTVTSPITINELKDFINKLPLHKSAGNLGIHYENLKHLHEDVLLLILDLFNNILSTGIIPKDWNHALLYPIPKPKDWGSEINNTRPIILLESTRKLFTKILTSRLHQVLSHPNIIQPNNRAGLIGESTLQPLQHLHHTIEMANIQGKTIWIGLQDLSKAYDRINVSLLKLSLKRLYIPDVIVDLLCNLFSNYHNQIILPNRLSREYDILQGIDQGEVVSPLMWIVYYDPLYLDDTTWIADSLEKMRILTEKSRAFYALANIQINIDKYKLLTNDLSKCVQTVNLAANANAPVINITTTGKNDGERILGVYVNAFNKPSPTYKKMKATVNHFAFLLRCKLLGGRHPIVLEIPNVNKHDIISLRKKRIMFMDQICSIDRSFLLPYKDVKELANNKWKGKVPNWYQKILRHNTLSQNLRLVNPLTDPPIQHIKYNTPTIVRQEEHTPCNQWIVFWDASTSTAIYGKTIRQINRPGANSITQIQHYIPLTPKDEQLDLTPWKRLAILQPCRSCYRHTYNVDNPLLCTFYMSTSSLITFQTTPINRIPTHIPDKKKSWRYPSKPFLTLRTLAYNYFLTLSRSYRIPNHSLNSNDLSQPDPLLNFKNVNYNFLPNTPYFVRNIFADGSLHTDGLLKSHLGFGWLEIGSSSLTYTFNGSTIFQPSSTRAEIFSILMTLLLIFTPILKTLSQHLPILIILAFLTANFKAHDDDVFNNSADLLAKEGCALDPIFLNPRTSPNALMIPTFNLNGPLEKDLRKWSKNTLECCNMLSTINNNSNAYLFNKAKTHPIDWHNTSLWIKRNNNNTICSNLNDKVTGFKIKSFNHTLPTLDIQQRNYPNLYPPGLINCTACNDLVINNEHIGFCPTHLDTLNNSLQKIKDAFLLKLIDASDVPSAMDINAWVEHSQMFSPVTNDDHPVYLVLHQCVPRHYSSFLEATLFFNARLGKG</sequence>
<dbReference type="OrthoDB" id="2205812at2759"/>
<feature type="coiled-coil region" evidence="1">
    <location>
        <begin position="131"/>
        <end position="172"/>
    </location>
</feature>
<evidence type="ECO:0000313" key="4">
    <source>
        <dbReference type="Proteomes" id="UP000615446"/>
    </source>
</evidence>
<dbReference type="PROSITE" id="PS50878">
    <property type="entry name" value="RT_POL"/>
    <property type="match status" value="1"/>
</dbReference>
<dbReference type="EMBL" id="BLAL01000046">
    <property type="protein sequence ID" value="GES79942.1"/>
    <property type="molecule type" value="Genomic_DNA"/>
</dbReference>
<organism evidence="3 4">
    <name type="scientific">Rhizophagus clarus</name>
    <dbReference type="NCBI Taxonomy" id="94130"/>
    <lineage>
        <taxon>Eukaryota</taxon>
        <taxon>Fungi</taxon>
        <taxon>Fungi incertae sedis</taxon>
        <taxon>Mucoromycota</taxon>
        <taxon>Glomeromycotina</taxon>
        <taxon>Glomeromycetes</taxon>
        <taxon>Glomerales</taxon>
        <taxon>Glomeraceae</taxon>
        <taxon>Rhizophagus</taxon>
    </lineage>
</organism>